<reference evidence="1" key="1">
    <citation type="submission" date="2024-09" db="EMBL/GenBank/DDBJ databases">
        <title>Black Yeasts Isolated from many extreme environments.</title>
        <authorList>
            <person name="Coleine C."/>
            <person name="Stajich J.E."/>
            <person name="Selbmann L."/>
        </authorList>
    </citation>
    <scope>NUCLEOTIDE SEQUENCE</scope>
    <source>
        <strain evidence="1">CCFEE 5737</strain>
    </source>
</reference>
<name>A0ACC3DK05_9PEZI</name>
<evidence type="ECO:0000313" key="2">
    <source>
        <dbReference type="Proteomes" id="UP001186974"/>
    </source>
</evidence>
<accession>A0ACC3DK05</accession>
<feature type="non-terminal residue" evidence="1">
    <location>
        <position position="148"/>
    </location>
</feature>
<keyword evidence="2" id="KW-1185">Reference proteome</keyword>
<sequence length="148" mass="16598">MAMYGSTRNVDMGKQESELAINIRKATSVGTLHHRPFNGPWPPTDRDILLQKRRRLNSGKHVRAAIVYTWDHKSSASFWSGMKVQPILADEVQTFKALITTHKVLQEGHPIVLREAQANISWIESLKRGTTGYGSGGGRGYGDLIHEY</sequence>
<comment type="caution">
    <text evidence="1">The sequence shown here is derived from an EMBL/GenBank/DDBJ whole genome shotgun (WGS) entry which is preliminary data.</text>
</comment>
<dbReference type="Proteomes" id="UP001186974">
    <property type="component" value="Unassembled WGS sequence"/>
</dbReference>
<gene>
    <name evidence="1" type="ORF">LTS18_011601</name>
</gene>
<organism evidence="1 2">
    <name type="scientific">Coniosporium uncinatum</name>
    <dbReference type="NCBI Taxonomy" id="93489"/>
    <lineage>
        <taxon>Eukaryota</taxon>
        <taxon>Fungi</taxon>
        <taxon>Dikarya</taxon>
        <taxon>Ascomycota</taxon>
        <taxon>Pezizomycotina</taxon>
        <taxon>Dothideomycetes</taxon>
        <taxon>Dothideomycetes incertae sedis</taxon>
        <taxon>Coniosporium</taxon>
    </lineage>
</organism>
<dbReference type="EMBL" id="JAWDJW010003376">
    <property type="protein sequence ID" value="KAK3076937.1"/>
    <property type="molecule type" value="Genomic_DNA"/>
</dbReference>
<protein>
    <submittedName>
        <fullName evidence="1">Uncharacterized protein</fullName>
    </submittedName>
</protein>
<evidence type="ECO:0000313" key="1">
    <source>
        <dbReference type="EMBL" id="KAK3076937.1"/>
    </source>
</evidence>
<proteinExistence type="predicted"/>